<dbReference type="EMBL" id="JBANRG010000084">
    <property type="protein sequence ID" value="KAK7437569.1"/>
    <property type="molecule type" value="Genomic_DNA"/>
</dbReference>
<dbReference type="Proteomes" id="UP001498398">
    <property type="component" value="Unassembled WGS sequence"/>
</dbReference>
<name>A0ABR1IRW4_9AGAR</name>
<comment type="caution">
    <text evidence="3">The sequence shown here is derived from an EMBL/GenBank/DDBJ whole genome shotgun (WGS) entry which is preliminary data.</text>
</comment>
<reference evidence="3 4" key="1">
    <citation type="submission" date="2024-01" db="EMBL/GenBank/DDBJ databases">
        <title>A draft genome for the cacao thread blight pathogen Marasmiellus scandens.</title>
        <authorList>
            <person name="Baruah I.K."/>
            <person name="Leung J."/>
            <person name="Bukari Y."/>
            <person name="Amoako-Attah I."/>
            <person name="Meinhardt L.W."/>
            <person name="Bailey B.A."/>
            <person name="Cohen S.P."/>
        </authorList>
    </citation>
    <scope>NUCLEOTIDE SEQUENCE [LARGE SCALE GENOMIC DNA]</scope>
    <source>
        <strain evidence="3 4">GH-19</strain>
    </source>
</reference>
<evidence type="ECO:0000313" key="4">
    <source>
        <dbReference type="Proteomes" id="UP001498398"/>
    </source>
</evidence>
<dbReference type="Pfam" id="PF20149">
    <property type="entry name" value="DUF6532"/>
    <property type="match status" value="2"/>
</dbReference>
<sequence length="334" mass="37148">MTSAALKVSVKQSGNTRANTRANTSKATVLPQGLSIDLDVDERPVIQLQVPEPTKRGKKKVSKATGHVVTPEAPGLITDPLNQGWSAATHMTFPEPGLRYISLTKQPQTLRRVINDTIDIAIGIALFQDAFPKTEAQRHYIQLAMSGACDKLGQSVILDRFTWDTRYRDFIISCVTSRISHLRSEVKKEAAKVVPGLYDLLKLKPDARSELVKDLLKACCYIFPLGDPLKTYMASEADNAKEIPLAMLGLVGTAIFASLKEYSSGEHQKEGFEAAVFQEEYNKHIVFCQERIIKPDQSGRQKYHNLTAKLYREASNTTSFDDSDLPDIDFDGME</sequence>
<evidence type="ECO:0000259" key="2">
    <source>
        <dbReference type="Pfam" id="PF20149"/>
    </source>
</evidence>
<gene>
    <name evidence="3" type="ORF">VKT23_018467</name>
</gene>
<protein>
    <recommendedName>
        <fullName evidence="2">DUF6532 domain-containing protein</fullName>
    </recommendedName>
</protein>
<feature type="region of interest" description="Disordered" evidence="1">
    <location>
        <begin position="1"/>
        <end position="25"/>
    </location>
</feature>
<feature type="domain" description="DUF6532" evidence="2">
    <location>
        <begin position="123"/>
        <end position="228"/>
    </location>
</feature>
<proteinExistence type="predicted"/>
<feature type="domain" description="DUF6532" evidence="2">
    <location>
        <begin position="238"/>
        <end position="286"/>
    </location>
</feature>
<keyword evidence="4" id="KW-1185">Reference proteome</keyword>
<accession>A0ABR1IRW4</accession>
<evidence type="ECO:0000313" key="3">
    <source>
        <dbReference type="EMBL" id="KAK7437569.1"/>
    </source>
</evidence>
<feature type="compositionally biased region" description="Polar residues" evidence="1">
    <location>
        <begin position="10"/>
        <end position="25"/>
    </location>
</feature>
<dbReference type="InterPro" id="IPR045341">
    <property type="entry name" value="DUF6532"/>
</dbReference>
<evidence type="ECO:0000256" key="1">
    <source>
        <dbReference type="SAM" id="MobiDB-lite"/>
    </source>
</evidence>
<organism evidence="3 4">
    <name type="scientific">Marasmiellus scandens</name>
    <dbReference type="NCBI Taxonomy" id="2682957"/>
    <lineage>
        <taxon>Eukaryota</taxon>
        <taxon>Fungi</taxon>
        <taxon>Dikarya</taxon>
        <taxon>Basidiomycota</taxon>
        <taxon>Agaricomycotina</taxon>
        <taxon>Agaricomycetes</taxon>
        <taxon>Agaricomycetidae</taxon>
        <taxon>Agaricales</taxon>
        <taxon>Marasmiineae</taxon>
        <taxon>Omphalotaceae</taxon>
        <taxon>Marasmiellus</taxon>
    </lineage>
</organism>